<evidence type="ECO:0000313" key="6">
    <source>
        <dbReference type="Proteomes" id="UP000007797"/>
    </source>
</evidence>
<feature type="region of interest" description="Disordered" evidence="4">
    <location>
        <begin position="196"/>
        <end position="239"/>
    </location>
</feature>
<keyword evidence="6" id="KW-1185">Reference proteome</keyword>
<comment type="subcellular location">
    <subcellularLocation>
        <location evidence="1">Nucleus</location>
    </subcellularLocation>
</comment>
<dbReference type="Proteomes" id="UP000007797">
    <property type="component" value="Unassembled WGS sequence"/>
</dbReference>
<feature type="coiled-coil region" evidence="3">
    <location>
        <begin position="87"/>
        <end position="161"/>
    </location>
</feature>
<feature type="compositionally biased region" description="Low complexity" evidence="4">
    <location>
        <begin position="204"/>
        <end position="218"/>
    </location>
</feature>
<dbReference type="RefSeq" id="XP_004351180.1">
    <property type="nucleotide sequence ID" value="XM_004351128.1"/>
</dbReference>
<dbReference type="KEGG" id="dfa:DFA_10930"/>
<accession>F4QBT4</accession>
<organism evidence="5 6">
    <name type="scientific">Cavenderia fasciculata</name>
    <name type="common">Slime mold</name>
    <name type="synonym">Dictyostelium fasciculatum</name>
    <dbReference type="NCBI Taxonomy" id="261658"/>
    <lineage>
        <taxon>Eukaryota</taxon>
        <taxon>Amoebozoa</taxon>
        <taxon>Evosea</taxon>
        <taxon>Eumycetozoa</taxon>
        <taxon>Dictyostelia</taxon>
        <taxon>Acytosteliales</taxon>
        <taxon>Cavenderiaceae</taxon>
        <taxon>Cavenderia</taxon>
    </lineage>
</organism>
<dbReference type="OrthoDB" id="205166at2759"/>
<dbReference type="GO" id="GO:0006397">
    <property type="term" value="P:mRNA processing"/>
    <property type="evidence" value="ECO:0007669"/>
    <property type="project" value="InterPro"/>
</dbReference>
<evidence type="ECO:0000256" key="3">
    <source>
        <dbReference type="SAM" id="Coils"/>
    </source>
</evidence>
<keyword evidence="3" id="KW-0175">Coiled coil</keyword>
<name>F4QBT4_CACFS</name>
<dbReference type="AlphaFoldDB" id="F4QBT4"/>
<evidence type="ECO:0000256" key="2">
    <source>
        <dbReference type="ARBA" id="ARBA00023242"/>
    </source>
</evidence>
<dbReference type="OMA" id="WANSKND"/>
<dbReference type="EMBL" id="GL883028">
    <property type="protein sequence ID" value="EGG14672.1"/>
    <property type="molecule type" value="Genomic_DNA"/>
</dbReference>
<keyword evidence="2" id="KW-0539">Nucleus</keyword>
<evidence type="ECO:0000256" key="1">
    <source>
        <dbReference type="ARBA" id="ARBA00004123"/>
    </source>
</evidence>
<gene>
    <name evidence="5" type="primary">thoc7</name>
    <name evidence="5" type="ORF">DFA_10930</name>
</gene>
<dbReference type="InterPro" id="IPR008501">
    <property type="entry name" value="THOC7/Mft1"/>
</dbReference>
<evidence type="ECO:0000313" key="5">
    <source>
        <dbReference type="EMBL" id="EGG14672.1"/>
    </source>
</evidence>
<dbReference type="GO" id="GO:0000445">
    <property type="term" value="C:THO complex part of transcription export complex"/>
    <property type="evidence" value="ECO:0007669"/>
    <property type="project" value="InterPro"/>
</dbReference>
<protein>
    <recommendedName>
        <fullName evidence="7">THO complex subunit 7</fullName>
    </recommendedName>
</protein>
<dbReference type="Pfam" id="PF05615">
    <property type="entry name" value="THOC7"/>
    <property type="match status" value="1"/>
</dbReference>
<sequence length="239" mass="27671">MQIDEEEDILKRRLLLRENAIKRVFKKYLQFMSATADNSSNPQSIETCQNAYHSFIRELSSLELQIQKSTVISEINQNELKYYDELYSKREEEIESVKKEIQELKTRLIYEKIQRQYKEQYLALYKLINEKNTTDQTEKEIQQVKKELDAILDQNDTTSAKLDLRSKQFQLLLHTVQELEKSLDDEMVNPSALLQQATVSPNQSSSTSLGTSSTSIQSPLPPTQVLNGSNGINEDKMVE</sequence>
<evidence type="ECO:0008006" key="7">
    <source>
        <dbReference type="Google" id="ProtNLM"/>
    </source>
</evidence>
<reference evidence="6" key="1">
    <citation type="journal article" date="2011" name="Genome Res.">
        <title>Phylogeny-wide analysis of social amoeba genomes highlights ancient origins for complex intercellular communication.</title>
        <authorList>
            <person name="Heidel A.J."/>
            <person name="Lawal H.M."/>
            <person name="Felder M."/>
            <person name="Schilde C."/>
            <person name="Helps N.R."/>
            <person name="Tunggal B."/>
            <person name="Rivero F."/>
            <person name="John U."/>
            <person name="Schleicher M."/>
            <person name="Eichinger L."/>
            <person name="Platzer M."/>
            <person name="Noegel A.A."/>
            <person name="Schaap P."/>
            <person name="Gloeckner G."/>
        </authorList>
    </citation>
    <scope>NUCLEOTIDE SEQUENCE [LARGE SCALE GENOMIC DNA]</scope>
    <source>
        <strain evidence="6">SH3</strain>
    </source>
</reference>
<dbReference type="GeneID" id="14866644"/>
<proteinExistence type="predicted"/>
<dbReference type="STRING" id="1054147.F4QBT4"/>
<evidence type="ECO:0000256" key="4">
    <source>
        <dbReference type="SAM" id="MobiDB-lite"/>
    </source>
</evidence>